<protein>
    <submittedName>
        <fullName evidence="1">Uncharacterized protein</fullName>
    </submittedName>
</protein>
<comment type="caution">
    <text evidence="1">The sequence shown here is derived from an EMBL/GenBank/DDBJ whole genome shotgun (WGS) entry which is preliminary data.</text>
</comment>
<dbReference type="EMBL" id="BSPX01000066">
    <property type="protein sequence ID" value="GLT23951.1"/>
    <property type="molecule type" value="Genomic_DNA"/>
</dbReference>
<proteinExistence type="predicted"/>
<sequence length="64" mass="6892">MQSESHIFRHDAALEHSIANMQATPEALGAHIEAPFCGQKSPGCDMQQHLLTAYAKQPLTGTCA</sequence>
<organism evidence="1 2">
    <name type="scientific">Zoogloea oryzae</name>
    <dbReference type="NCBI Taxonomy" id="310767"/>
    <lineage>
        <taxon>Bacteria</taxon>
        <taxon>Pseudomonadati</taxon>
        <taxon>Pseudomonadota</taxon>
        <taxon>Betaproteobacteria</taxon>
        <taxon>Rhodocyclales</taxon>
        <taxon>Zoogloeaceae</taxon>
        <taxon>Zoogloea</taxon>
    </lineage>
</organism>
<name>A0ABQ6FGD8_9RHOO</name>
<evidence type="ECO:0000313" key="1">
    <source>
        <dbReference type="EMBL" id="GLT23951.1"/>
    </source>
</evidence>
<dbReference type="RefSeq" id="WP_284189115.1">
    <property type="nucleotide sequence ID" value="NZ_BSPX01000066.1"/>
</dbReference>
<reference evidence="2" key="1">
    <citation type="journal article" date="2019" name="Int. J. Syst. Evol. Microbiol.">
        <title>The Global Catalogue of Microorganisms (GCM) 10K type strain sequencing project: providing services to taxonomists for standard genome sequencing and annotation.</title>
        <authorList>
            <consortium name="The Broad Institute Genomics Platform"/>
            <consortium name="The Broad Institute Genome Sequencing Center for Infectious Disease"/>
            <person name="Wu L."/>
            <person name="Ma J."/>
        </authorList>
    </citation>
    <scope>NUCLEOTIDE SEQUENCE [LARGE SCALE GENOMIC DNA]</scope>
    <source>
        <strain evidence="2">NBRC 102407</strain>
    </source>
</reference>
<dbReference type="Proteomes" id="UP001157167">
    <property type="component" value="Unassembled WGS sequence"/>
</dbReference>
<keyword evidence="2" id="KW-1185">Reference proteome</keyword>
<gene>
    <name evidence="1" type="ORF">GCM10007933_34220</name>
</gene>
<accession>A0ABQ6FGD8</accession>
<evidence type="ECO:0000313" key="2">
    <source>
        <dbReference type="Proteomes" id="UP001157167"/>
    </source>
</evidence>